<evidence type="ECO:0000313" key="2">
    <source>
        <dbReference type="EMBL" id="OLP99474.1"/>
    </source>
</evidence>
<comment type="caution">
    <text evidence="2">The sequence shown here is derived from an EMBL/GenBank/DDBJ whole genome shotgun (WGS) entry which is preliminary data.</text>
</comment>
<protein>
    <submittedName>
        <fullName evidence="2">Uncharacterized protein</fullName>
    </submittedName>
</protein>
<feature type="region of interest" description="Disordered" evidence="1">
    <location>
        <begin position="1"/>
        <end position="55"/>
    </location>
</feature>
<sequence length="387" mass="40251">MKGSAWGSSNPSGVLEPCCGCDGGDNHGDAAADDSVDDHGENETKTIKGDDESRVLTMTMQDDTDVDAVDAASVEASEDGSQAADHASCAVESAEVKDAARRTSSHEVPAASRTSEAPPEGNGEALPSEPQVEPAAAAVDERAEGPGDVPHPITPSGPLAEEGAVVIATEEPEPVADPPETTDASREQEGSPEQLRPAEELEPQEIEVPREPQVPQEPLEAVSTATEETAPPPPATAEPQEPHEPPEPPEAPAAAAAPRETTGEAEGTEGAESSKAQELPFLPSDAAEAGKKALAPHWSQRGGKWQTRGSRLSSDEEGELDDDEEAQRRKIERAQRAAERRAKSGKLKDAVARFQSDEESQGPAGPRLSPRSAVKSVTPAGAGSGRQ</sequence>
<feature type="compositionally biased region" description="Polar residues" evidence="1">
    <location>
        <begin position="1"/>
        <end position="12"/>
    </location>
</feature>
<feature type="compositionally biased region" description="Low complexity" evidence="1">
    <location>
        <begin position="252"/>
        <end position="271"/>
    </location>
</feature>
<feature type="compositionally biased region" description="Basic and acidic residues" evidence="1">
    <location>
        <begin position="37"/>
        <end position="54"/>
    </location>
</feature>
<dbReference type="EMBL" id="LSRX01000360">
    <property type="protein sequence ID" value="OLP99474.1"/>
    <property type="molecule type" value="Genomic_DNA"/>
</dbReference>
<organism evidence="2 3">
    <name type="scientific">Symbiodinium microadriaticum</name>
    <name type="common">Dinoflagellate</name>
    <name type="synonym">Zooxanthella microadriatica</name>
    <dbReference type="NCBI Taxonomy" id="2951"/>
    <lineage>
        <taxon>Eukaryota</taxon>
        <taxon>Sar</taxon>
        <taxon>Alveolata</taxon>
        <taxon>Dinophyceae</taxon>
        <taxon>Suessiales</taxon>
        <taxon>Symbiodiniaceae</taxon>
        <taxon>Symbiodinium</taxon>
    </lineage>
</organism>
<dbReference type="Proteomes" id="UP000186817">
    <property type="component" value="Unassembled WGS sequence"/>
</dbReference>
<evidence type="ECO:0000256" key="1">
    <source>
        <dbReference type="SAM" id="MobiDB-lite"/>
    </source>
</evidence>
<reference evidence="2 3" key="1">
    <citation type="submission" date="2016-02" db="EMBL/GenBank/DDBJ databases">
        <title>Genome analysis of coral dinoflagellate symbionts highlights evolutionary adaptations to a symbiotic lifestyle.</title>
        <authorList>
            <person name="Aranda M."/>
            <person name="Li Y."/>
            <person name="Liew Y.J."/>
            <person name="Baumgarten S."/>
            <person name="Simakov O."/>
            <person name="Wilson M."/>
            <person name="Piel J."/>
            <person name="Ashoor H."/>
            <person name="Bougouffa S."/>
            <person name="Bajic V.B."/>
            <person name="Ryu T."/>
            <person name="Ravasi T."/>
            <person name="Bayer T."/>
            <person name="Micklem G."/>
            <person name="Kim H."/>
            <person name="Bhak J."/>
            <person name="Lajeunesse T.C."/>
            <person name="Voolstra C.R."/>
        </authorList>
    </citation>
    <scope>NUCLEOTIDE SEQUENCE [LARGE SCALE GENOMIC DNA]</scope>
    <source>
        <strain evidence="2 3">CCMP2467</strain>
    </source>
</reference>
<feature type="compositionally biased region" description="Basic and acidic residues" evidence="1">
    <location>
        <begin position="326"/>
        <end position="351"/>
    </location>
</feature>
<dbReference type="AlphaFoldDB" id="A0A1Q9DWC5"/>
<feature type="region of interest" description="Disordered" evidence="1">
    <location>
        <begin position="73"/>
        <end position="387"/>
    </location>
</feature>
<feature type="compositionally biased region" description="Low complexity" evidence="1">
    <location>
        <begin position="211"/>
        <end position="229"/>
    </location>
</feature>
<proteinExistence type="predicted"/>
<dbReference type="OrthoDB" id="10466293at2759"/>
<accession>A0A1Q9DWC5</accession>
<feature type="compositionally biased region" description="Basic and acidic residues" evidence="1">
    <location>
        <begin position="94"/>
        <end position="105"/>
    </location>
</feature>
<gene>
    <name evidence="2" type="ORF">AK812_SmicGene17939</name>
</gene>
<name>A0A1Q9DWC5_SYMMI</name>
<keyword evidence="3" id="KW-1185">Reference proteome</keyword>
<evidence type="ECO:0000313" key="3">
    <source>
        <dbReference type="Proteomes" id="UP000186817"/>
    </source>
</evidence>
<feature type="compositionally biased region" description="Acidic residues" evidence="1">
    <location>
        <begin position="315"/>
        <end position="325"/>
    </location>
</feature>